<feature type="non-terminal residue" evidence="1">
    <location>
        <position position="141"/>
    </location>
</feature>
<evidence type="ECO:0000313" key="2">
    <source>
        <dbReference type="Proteomes" id="UP000271974"/>
    </source>
</evidence>
<reference evidence="1 2" key="1">
    <citation type="submission" date="2019-01" db="EMBL/GenBank/DDBJ databases">
        <title>A draft genome assembly of the solar-powered sea slug Elysia chlorotica.</title>
        <authorList>
            <person name="Cai H."/>
            <person name="Li Q."/>
            <person name="Fang X."/>
            <person name="Li J."/>
            <person name="Curtis N.E."/>
            <person name="Altenburger A."/>
            <person name="Shibata T."/>
            <person name="Feng M."/>
            <person name="Maeda T."/>
            <person name="Schwartz J.A."/>
            <person name="Shigenobu S."/>
            <person name="Lundholm N."/>
            <person name="Nishiyama T."/>
            <person name="Yang H."/>
            <person name="Hasebe M."/>
            <person name="Li S."/>
            <person name="Pierce S.K."/>
            <person name="Wang J."/>
        </authorList>
    </citation>
    <scope>NUCLEOTIDE SEQUENCE [LARGE SCALE GENOMIC DNA]</scope>
    <source>
        <strain evidence="1">EC2010</strain>
        <tissue evidence="1">Whole organism of an adult</tissue>
    </source>
</reference>
<sequence>FFMICSSVNLTNNKPFHTCSYLVESRGPTETVERRFEQESSGDVEDFLDVVENSRCGRGRQAEYRHRGKLALHDAQKFVVWGRNIVAPLGAAVNLINDDPRQAPETVAFLQAVHEALALGQFLGRHVQKFQPGALIHHLIL</sequence>
<organism evidence="1 2">
    <name type="scientific">Elysia chlorotica</name>
    <name type="common">Eastern emerald elysia</name>
    <name type="synonym">Sea slug</name>
    <dbReference type="NCBI Taxonomy" id="188477"/>
    <lineage>
        <taxon>Eukaryota</taxon>
        <taxon>Metazoa</taxon>
        <taxon>Spiralia</taxon>
        <taxon>Lophotrochozoa</taxon>
        <taxon>Mollusca</taxon>
        <taxon>Gastropoda</taxon>
        <taxon>Heterobranchia</taxon>
        <taxon>Euthyneura</taxon>
        <taxon>Panpulmonata</taxon>
        <taxon>Sacoglossa</taxon>
        <taxon>Placobranchoidea</taxon>
        <taxon>Plakobranchidae</taxon>
        <taxon>Elysia</taxon>
    </lineage>
</organism>
<name>A0A3S0ZYM0_ELYCH</name>
<comment type="caution">
    <text evidence="1">The sequence shown here is derived from an EMBL/GenBank/DDBJ whole genome shotgun (WGS) entry which is preliminary data.</text>
</comment>
<accession>A0A3S0ZYM0</accession>
<gene>
    <name evidence="1" type="ORF">EGW08_002342</name>
</gene>
<proteinExistence type="predicted"/>
<protein>
    <submittedName>
        <fullName evidence="1">Uncharacterized protein</fullName>
    </submittedName>
</protein>
<feature type="non-terminal residue" evidence="1">
    <location>
        <position position="1"/>
    </location>
</feature>
<keyword evidence="2" id="KW-1185">Reference proteome</keyword>
<dbReference type="Proteomes" id="UP000271974">
    <property type="component" value="Unassembled WGS sequence"/>
</dbReference>
<dbReference type="AlphaFoldDB" id="A0A3S0ZYM0"/>
<evidence type="ECO:0000313" key="1">
    <source>
        <dbReference type="EMBL" id="RUS89901.1"/>
    </source>
</evidence>
<dbReference type="EMBL" id="RQTK01000045">
    <property type="protein sequence ID" value="RUS89901.1"/>
    <property type="molecule type" value="Genomic_DNA"/>
</dbReference>